<sequence>MSHVNNCRRPLARLVAETAGRRTGGPRPRHQPSPPLHCCYSSSPPSRLAMKPGTIIPGLDKIYAPSKDKAAEKGPVVLPREEYPAWVGDLARPLPTLAKLRSMEFSDATDKEMMRYLKLTRRVHIKELNGDSAK</sequence>
<dbReference type="EMBL" id="AGNL01008544">
    <property type="protein sequence ID" value="EJK70437.1"/>
    <property type="molecule type" value="Genomic_DNA"/>
</dbReference>
<comment type="caution">
    <text evidence="2">The sequence shown here is derived from an EMBL/GenBank/DDBJ whole genome shotgun (WGS) entry which is preliminary data.</text>
</comment>
<organism evidence="2 3">
    <name type="scientific">Thalassiosira oceanica</name>
    <name type="common">Marine diatom</name>
    <dbReference type="NCBI Taxonomy" id="159749"/>
    <lineage>
        <taxon>Eukaryota</taxon>
        <taxon>Sar</taxon>
        <taxon>Stramenopiles</taxon>
        <taxon>Ochrophyta</taxon>
        <taxon>Bacillariophyta</taxon>
        <taxon>Coscinodiscophyceae</taxon>
        <taxon>Thalassiosirophycidae</taxon>
        <taxon>Thalassiosirales</taxon>
        <taxon>Thalassiosiraceae</taxon>
        <taxon>Thalassiosira</taxon>
    </lineage>
</organism>
<name>K0TIQ1_THAOC</name>
<evidence type="ECO:0000313" key="2">
    <source>
        <dbReference type="EMBL" id="EJK70437.1"/>
    </source>
</evidence>
<dbReference type="OrthoDB" id="10252718at2759"/>
<feature type="region of interest" description="Disordered" evidence="1">
    <location>
        <begin position="17"/>
        <end position="44"/>
    </location>
</feature>
<keyword evidence="3" id="KW-1185">Reference proteome</keyword>
<dbReference type="Proteomes" id="UP000266841">
    <property type="component" value="Unassembled WGS sequence"/>
</dbReference>
<evidence type="ECO:0000313" key="3">
    <source>
        <dbReference type="Proteomes" id="UP000266841"/>
    </source>
</evidence>
<accession>K0TIQ1</accession>
<dbReference type="eggNOG" id="ENOG502SXQ1">
    <property type="taxonomic scope" value="Eukaryota"/>
</dbReference>
<dbReference type="AlphaFoldDB" id="K0TIQ1"/>
<proteinExistence type="predicted"/>
<gene>
    <name evidence="2" type="ORF">THAOC_08205</name>
</gene>
<reference evidence="2 3" key="1">
    <citation type="journal article" date="2012" name="Genome Biol.">
        <title>Genome and low-iron response of an oceanic diatom adapted to chronic iron limitation.</title>
        <authorList>
            <person name="Lommer M."/>
            <person name="Specht M."/>
            <person name="Roy A.S."/>
            <person name="Kraemer L."/>
            <person name="Andreson R."/>
            <person name="Gutowska M.A."/>
            <person name="Wolf J."/>
            <person name="Bergner S.V."/>
            <person name="Schilhabel M.B."/>
            <person name="Klostermeier U.C."/>
            <person name="Beiko R.G."/>
            <person name="Rosenstiel P."/>
            <person name="Hippler M."/>
            <person name="Laroche J."/>
        </authorList>
    </citation>
    <scope>NUCLEOTIDE SEQUENCE [LARGE SCALE GENOMIC DNA]</scope>
    <source>
        <strain evidence="2 3">CCMP1005</strain>
    </source>
</reference>
<evidence type="ECO:0000256" key="1">
    <source>
        <dbReference type="SAM" id="MobiDB-lite"/>
    </source>
</evidence>
<protein>
    <submittedName>
        <fullName evidence="2">Uncharacterized protein</fullName>
    </submittedName>
</protein>